<organism evidence="1 2">
    <name type="scientific">Pseudomonas fungipugnans</name>
    <dbReference type="NCBI Taxonomy" id="3024217"/>
    <lineage>
        <taxon>Bacteria</taxon>
        <taxon>Pseudomonadati</taxon>
        <taxon>Pseudomonadota</taxon>
        <taxon>Gammaproteobacteria</taxon>
        <taxon>Pseudomonadales</taxon>
        <taxon>Pseudomonadaceae</taxon>
        <taxon>Pseudomonas</taxon>
    </lineage>
</organism>
<protein>
    <recommendedName>
        <fullName evidence="3">Phage tail protein</fullName>
    </recommendedName>
</protein>
<sequence length="101" mass="10819">MDAVPFGKHYYFTNVGTAYEQVVSSPANTAGVVIRTACAVRSRVYTGTVKPTTAGEIRLPLVLAGNESFTSNSFPILPAPGNGLWAYTVNGQVRFSYDILS</sequence>
<comment type="caution">
    <text evidence="1">The sequence shown here is derived from an EMBL/GenBank/DDBJ whole genome shotgun (WGS) entry which is preliminary data.</text>
</comment>
<dbReference type="Proteomes" id="UP001159100">
    <property type="component" value="Unassembled WGS sequence"/>
</dbReference>
<dbReference type="EMBL" id="JARBWL010000002">
    <property type="protein sequence ID" value="MDI2595370.1"/>
    <property type="molecule type" value="Genomic_DNA"/>
</dbReference>
<proteinExistence type="predicted"/>
<reference evidence="1 2" key="1">
    <citation type="submission" date="2023-02" db="EMBL/GenBank/DDBJ databases">
        <title>Pseudomonas chrutzelriedensis sp. nov., a potently antifungal strain isolated from moss.</title>
        <authorList>
            <person name="Schnyder A."/>
            <person name="Kalawong R."/>
            <person name="Eberl L."/>
            <person name="Agnoli K."/>
        </authorList>
    </citation>
    <scope>NUCLEOTIDE SEQUENCE [LARGE SCALE GENOMIC DNA]</scope>
    <source>
        <strain evidence="1 2">681</strain>
    </source>
</reference>
<dbReference type="RefSeq" id="WP_282317322.1">
    <property type="nucleotide sequence ID" value="NZ_JARBWL010000002.1"/>
</dbReference>
<name>A0ABT6QWT5_9PSED</name>
<evidence type="ECO:0000313" key="1">
    <source>
        <dbReference type="EMBL" id="MDI2595370.1"/>
    </source>
</evidence>
<evidence type="ECO:0000313" key="2">
    <source>
        <dbReference type="Proteomes" id="UP001159100"/>
    </source>
</evidence>
<gene>
    <name evidence="1" type="ORF">POF45_28680</name>
</gene>
<evidence type="ECO:0008006" key="3">
    <source>
        <dbReference type="Google" id="ProtNLM"/>
    </source>
</evidence>
<accession>A0ABT6QWT5</accession>
<keyword evidence="2" id="KW-1185">Reference proteome</keyword>